<dbReference type="Pfam" id="PF03600">
    <property type="entry name" value="CitMHS"/>
    <property type="match status" value="1"/>
</dbReference>
<sequence>MHWHLLTFRTTDITIIFPFHISIPRLLILLAHNVLVKCRILPPSTGPPRPKSIPFNFLTIPLIAVLFLLAVKAIDRTEIRRGILGTDGVKPINIMALFVSLAYISISLDATGLFRFLAFWVARKGGSSGQRLYFYLFAFFLLCGVVVGNDPVILSGTVFLVYLTRILGITPPTAWIFGQFTAANMASSVLVTSNPTNLVLAGAFSLSFITYTSSLVLPFLAAALFTYPFLAFFLFRSVELIPRSIDLPVDATDNNLGSNNPAAALIDKFGAVFGSGLLLVTLGVLVGTSTIGVPVWEVTVPPALIMLCRDLWHDWKRHIANKQSPQHAMSRPVNDADDTSVTIELQQRSLSVVEPTPRSPTPPTFSSLLSLSPLTRVFPTVHHVAQRLPVSLLPFSFLMFILVQGLASHGWVQVFAGWWRAWVNNTGPVGATFGMAVISGSLCNICGTNIGTTILLARTLQEWVSVSHPSALTRYVSIYAIALGSNYGAFTMTFSASLAGLLWRDILRQKGIQVRRTQFASLNLRIFAVATVSSATILVAQSYVIHRKM</sequence>
<feature type="transmembrane region" description="Helical" evidence="7">
    <location>
        <begin position="476"/>
        <end position="503"/>
    </location>
</feature>
<dbReference type="InterPro" id="IPR004680">
    <property type="entry name" value="Cit_transptr-like_dom"/>
</dbReference>
<feature type="transmembrane region" description="Helical" evidence="7">
    <location>
        <begin position="397"/>
        <end position="419"/>
    </location>
</feature>
<evidence type="ECO:0000256" key="6">
    <source>
        <dbReference type="ARBA" id="ARBA00023136"/>
    </source>
</evidence>
<dbReference type="PANTHER" id="PTHR43302">
    <property type="entry name" value="TRANSPORTER ARSB-RELATED"/>
    <property type="match status" value="1"/>
</dbReference>
<evidence type="ECO:0000256" key="5">
    <source>
        <dbReference type="ARBA" id="ARBA00022989"/>
    </source>
</evidence>
<reference evidence="9 10" key="1">
    <citation type="submission" date="2019-02" db="EMBL/GenBank/DDBJ databases">
        <title>Genome sequencing of the rare red list fungi Bondarzewia mesenterica.</title>
        <authorList>
            <person name="Buettner E."/>
            <person name="Kellner H."/>
        </authorList>
    </citation>
    <scope>NUCLEOTIDE SEQUENCE [LARGE SCALE GENOMIC DNA]</scope>
    <source>
        <strain evidence="9 10">DSM 108281</strain>
    </source>
</reference>
<comment type="caution">
    <text evidence="9">The sequence shown here is derived from an EMBL/GenBank/DDBJ whole genome shotgun (WGS) entry which is preliminary data.</text>
</comment>
<dbReference type="AlphaFoldDB" id="A0A4S4M1E3"/>
<evidence type="ECO:0000256" key="3">
    <source>
        <dbReference type="ARBA" id="ARBA00022475"/>
    </source>
</evidence>
<evidence type="ECO:0000256" key="7">
    <source>
        <dbReference type="SAM" id="Phobius"/>
    </source>
</evidence>
<feature type="transmembrane region" description="Helical" evidence="7">
    <location>
        <begin position="215"/>
        <end position="235"/>
    </location>
</feature>
<dbReference type="GO" id="GO:0005886">
    <property type="term" value="C:plasma membrane"/>
    <property type="evidence" value="ECO:0007669"/>
    <property type="project" value="UniProtKB-SubCell"/>
</dbReference>
<feature type="transmembrane region" description="Helical" evidence="7">
    <location>
        <begin position="132"/>
        <end position="153"/>
    </location>
</feature>
<feature type="transmembrane region" description="Helical" evidence="7">
    <location>
        <begin position="55"/>
        <end position="74"/>
    </location>
</feature>
<feature type="transmembrane region" description="Helical" evidence="7">
    <location>
        <begin position="15"/>
        <end position="35"/>
    </location>
</feature>
<evidence type="ECO:0000313" key="9">
    <source>
        <dbReference type="EMBL" id="THH18685.1"/>
    </source>
</evidence>
<accession>A0A4S4M1E3</accession>
<keyword evidence="2" id="KW-0813">Transport</keyword>
<feature type="transmembrane region" description="Helical" evidence="7">
    <location>
        <begin position="276"/>
        <end position="296"/>
    </location>
</feature>
<dbReference type="OrthoDB" id="442352at2759"/>
<dbReference type="EMBL" id="SGPL01000068">
    <property type="protein sequence ID" value="THH18685.1"/>
    <property type="molecule type" value="Genomic_DNA"/>
</dbReference>
<dbReference type="PANTHER" id="PTHR43302:SF5">
    <property type="entry name" value="TRANSPORTER ARSB-RELATED"/>
    <property type="match status" value="1"/>
</dbReference>
<feature type="transmembrane region" description="Helical" evidence="7">
    <location>
        <begin position="431"/>
        <end position="456"/>
    </location>
</feature>
<keyword evidence="10" id="KW-1185">Reference proteome</keyword>
<evidence type="ECO:0000256" key="4">
    <source>
        <dbReference type="ARBA" id="ARBA00022692"/>
    </source>
</evidence>
<evidence type="ECO:0000256" key="1">
    <source>
        <dbReference type="ARBA" id="ARBA00004651"/>
    </source>
</evidence>
<evidence type="ECO:0000259" key="8">
    <source>
        <dbReference type="Pfam" id="PF03600"/>
    </source>
</evidence>
<dbReference type="Proteomes" id="UP000310158">
    <property type="component" value="Unassembled WGS sequence"/>
</dbReference>
<keyword evidence="5 7" id="KW-1133">Transmembrane helix</keyword>
<keyword evidence="3" id="KW-1003">Cell membrane</keyword>
<feature type="transmembrane region" description="Helical" evidence="7">
    <location>
        <begin position="524"/>
        <end position="545"/>
    </location>
</feature>
<keyword evidence="4 7" id="KW-0812">Transmembrane</keyword>
<feature type="domain" description="Citrate transporter-like" evidence="8">
    <location>
        <begin position="60"/>
        <end position="461"/>
    </location>
</feature>
<gene>
    <name evidence="9" type="ORF">EW146_g2356</name>
</gene>
<comment type="subcellular location">
    <subcellularLocation>
        <location evidence="1">Cell membrane</location>
        <topology evidence="1">Multi-pass membrane protein</topology>
    </subcellularLocation>
</comment>
<dbReference type="GO" id="GO:0055085">
    <property type="term" value="P:transmembrane transport"/>
    <property type="evidence" value="ECO:0007669"/>
    <property type="project" value="InterPro"/>
</dbReference>
<proteinExistence type="predicted"/>
<feature type="transmembrane region" description="Helical" evidence="7">
    <location>
        <begin position="94"/>
        <end position="120"/>
    </location>
</feature>
<keyword evidence="6 7" id="KW-0472">Membrane</keyword>
<evidence type="ECO:0000313" key="10">
    <source>
        <dbReference type="Proteomes" id="UP000310158"/>
    </source>
</evidence>
<organism evidence="9 10">
    <name type="scientific">Bondarzewia mesenterica</name>
    <dbReference type="NCBI Taxonomy" id="1095465"/>
    <lineage>
        <taxon>Eukaryota</taxon>
        <taxon>Fungi</taxon>
        <taxon>Dikarya</taxon>
        <taxon>Basidiomycota</taxon>
        <taxon>Agaricomycotina</taxon>
        <taxon>Agaricomycetes</taxon>
        <taxon>Russulales</taxon>
        <taxon>Bondarzewiaceae</taxon>
        <taxon>Bondarzewia</taxon>
    </lineage>
</organism>
<evidence type="ECO:0000256" key="2">
    <source>
        <dbReference type="ARBA" id="ARBA00022448"/>
    </source>
</evidence>
<protein>
    <recommendedName>
        <fullName evidence="8">Citrate transporter-like domain-containing protein</fullName>
    </recommendedName>
</protein>
<feature type="transmembrane region" description="Helical" evidence="7">
    <location>
        <begin position="159"/>
        <end position="177"/>
    </location>
</feature>
<name>A0A4S4M1E3_9AGAM</name>